<dbReference type="InterPro" id="IPR044066">
    <property type="entry name" value="TRIAD_supradom"/>
</dbReference>
<evidence type="ECO:0000256" key="5">
    <source>
        <dbReference type="ARBA" id="ARBA00022679"/>
    </source>
</evidence>
<dbReference type="PROSITE" id="PS51873">
    <property type="entry name" value="TRIAD"/>
    <property type="match status" value="1"/>
</dbReference>
<evidence type="ECO:0000256" key="2">
    <source>
        <dbReference type="ARBA" id="ARBA00004167"/>
    </source>
</evidence>
<evidence type="ECO:0000259" key="17">
    <source>
        <dbReference type="PROSITE" id="PS50089"/>
    </source>
</evidence>
<evidence type="ECO:0000256" key="8">
    <source>
        <dbReference type="ARBA" id="ARBA00022737"/>
    </source>
</evidence>
<evidence type="ECO:0000256" key="7">
    <source>
        <dbReference type="ARBA" id="ARBA00022723"/>
    </source>
</evidence>
<dbReference type="CDD" id="cd20354">
    <property type="entry name" value="Rcat_RBR_RNF14"/>
    <property type="match status" value="1"/>
</dbReference>
<proteinExistence type="inferred from homology"/>
<dbReference type="InterPro" id="IPR013083">
    <property type="entry name" value="Znf_RING/FYVE/PHD"/>
</dbReference>
<dbReference type="SUPFAM" id="SSF57850">
    <property type="entry name" value="RING/U-box"/>
    <property type="match status" value="3"/>
</dbReference>
<dbReference type="CDD" id="cd23820">
    <property type="entry name" value="RWD_RNF14"/>
    <property type="match status" value="1"/>
</dbReference>
<dbReference type="InterPro" id="IPR047548">
    <property type="entry name" value="Rcat_RBR_RNF14"/>
</dbReference>
<evidence type="ECO:0000256" key="14">
    <source>
        <dbReference type="ARBA" id="ARBA00038342"/>
    </source>
</evidence>
<dbReference type="PROSITE" id="PS50908">
    <property type="entry name" value="RWD"/>
    <property type="match status" value="1"/>
</dbReference>
<dbReference type="GO" id="GO:0005737">
    <property type="term" value="C:cytoplasm"/>
    <property type="evidence" value="ECO:0007669"/>
    <property type="project" value="UniProtKB-ARBA"/>
</dbReference>
<comment type="pathway">
    <text evidence="3">Protein modification; protein ubiquitination.</text>
</comment>
<dbReference type="Pfam" id="PF26200">
    <property type="entry name" value="Rcat_RNF216"/>
    <property type="match status" value="1"/>
</dbReference>
<dbReference type="SMART" id="SM00591">
    <property type="entry name" value="RWD"/>
    <property type="match status" value="1"/>
</dbReference>
<comment type="similarity">
    <text evidence="15">Belongs to the RBR family. RNF14 subfamily.</text>
</comment>
<organism evidence="20 21">
    <name type="scientific">Varroa destructor</name>
    <name type="common">Honeybee mite</name>
    <dbReference type="NCBI Taxonomy" id="109461"/>
    <lineage>
        <taxon>Eukaryota</taxon>
        <taxon>Metazoa</taxon>
        <taxon>Ecdysozoa</taxon>
        <taxon>Arthropoda</taxon>
        <taxon>Chelicerata</taxon>
        <taxon>Arachnida</taxon>
        <taxon>Acari</taxon>
        <taxon>Parasitiformes</taxon>
        <taxon>Mesostigmata</taxon>
        <taxon>Gamasina</taxon>
        <taxon>Dermanyssoidea</taxon>
        <taxon>Varroidae</taxon>
        <taxon>Varroa</taxon>
    </lineage>
</organism>
<evidence type="ECO:0000256" key="1">
    <source>
        <dbReference type="ARBA" id="ARBA00001798"/>
    </source>
</evidence>
<dbReference type="AlphaFoldDB" id="A0A7M7J2C6"/>
<protein>
    <recommendedName>
        <fullName evidence="4">RBR-type E3 ubiquitin transferase</fullName>
        <ecNumber evidence="4">2.3.2.31</ecNumber>
    </recommendedName>
</protein>
<evidence type="ECO:0000256" key="4">
    <source>
        <dbReference type="ARBA" id="ARBA00012251"/>
    </source>
</evidence>
<dbReference type="Pfam" id="PF05773">
    <property type="entry name" value="RWD"/>
    <property type="match status" value="1"/>
</dbReference>
<evidence type="ECO:0000259" key="18">
    <source>
        <dbReference type="PROSITE" id="PS50908"/>
    </source>
</evidence>
<keyword evidence="7" id="KW-0479">Metal-binding</keyword>
<dbReference type="FunFam" id="3.30.40.10:FF:000051">
    <property type="entry name" value="RBR-type E3 ubiquitin transferase"/>
    <property type="match status" value="1"/>
</dbReference>
<keyword evidence="12" id="KW-1133">Transmembrane helix</keyword>
<comment type="similarity">
    <text evidence="14">Belongs to the RBR family. RNF144 subfamily.</text>
</comment>
<feature type="domain" description="RING-type" evidence="19">
    <location>
        <begin position="224"/>
        <end position="465"/>
    </location>
</feature>
<evidence type="ECO:0000313" key="20">
    <source>
        <dbReference type="EnsemblMetazoa" id="XP_022645806"/>
    </source>
</evidence>
<dbReference type="GO" id="GO:0031090">
    <property type="term" value="C:organelle membrane"/>
    <property type="evidence" value="ECO:0007669"/>
    <property type="project" value="UniProtKB-ARBA"/>
</dbReference>
<comment type="catalytic activity">
    <reaction evidence="1">
        <text>[E2 ubiquitin-conjugating enzyme]-S-ubiquitinyl-L-cysteine + [acceptor protein]-L-lysine = [E2 ubiquitin-conjugating enzyme]-L-cysteine + [acceptor protein]-N(6)-ubiquitinyl-L-lysine.</text>
        <dbReference type="EC" id="2.3.2.31"/>
    </reaction>
</comment>
<dbReference type="Pfam" id="PF01485">
    <property type="entry name" value="IBR"/>
    <property type="match status" value="1"/>
</dbReference>
<evidence type="ECO:0000256" key="9">
    <source>
        <dbReference type="ARBA" id="ARBA00022771"/>
    </source>
</evidence>
<evidence type="ECO:0000256" key="13">
    <source>
        <dbReference type="ARBA" id="ARBA00023136"/>
    </source>
</evidence>
<keyword evidence="10" id="KW-0833">Ubl conjugation pathway</keyword>
<dbReference type="Gene3D" id="2.20.25.20">
    <property type="match status" value="1"/>
</dbReference>
<dbReference type="InterPro" id="IPR001841">
    <property type="entry name" value="Znf_RING"/>
</dbReference>
<dbReference type="InterPro" id="IPR006575">
    <property type="entry name" value="RWD_dom"/>
</dbReference>
<dbReference type="InterPro" id="IPR002867">
    <property type="entry name" value="IBR_dom"/>
</dbReference>
<dbReference type="PROSITE" id="PS50089">
    <property type="entry name" value="ZF_RING_2"/>
    <property type="match status" value="1"/>
</dbReference>
<dbReference type="GO" id="GO:0016567">
    <property type="term" value="P:protein ubiquitination"/>
    <property type="evidence" value="ECO:0007669"/>
    <property type="project" value="InterPro"/>
</dbReference>
<keyword evidence="8" id="KW-0677">Repeat</keyword>
<feature type="domain" description="RING-type" evidence="17">
    <location>
        <begin position="228"/>
        <end position="268"/>
    </location>
</feature>
<dbReference type="InterPro" id="IPR031127">
    <property type="entry name" value="E3_UB_ligase_RBR"/>
</dbReference>
<dbReference type="GeneID" id="111243857"/>
<keyword evidence="9 16" id="KW-0863">Zinc-finger</keyword>
<dbReference type="CDD" id="cd20341">
    <property type="entry name" value="BRcat_RBR_RNF14"/>
    <property type="match status" value="1"/>
</dbReference>
<dbReference type="PANTHER" id="PTHR11685">
    <property type="entry name" value="RBR FAMILY RING FINGER AND IBR DOMAIN-CONTAINING"/>
    <property type="match status" value="1"/>
</dbReference>
<evidence type="ECO:0000259" key="19">
    <source>
        <dbReference type="PROSITE" id="PS51873"/>
    </source>
</evidence>
<dbReference type="GO" id="GO:0061630">
    <property type="term" value="F:ubiquitin protein ligase activity"/>
    <property type="evidence" value="ECO:0007669"/>
    <property type="project" value="UniProtKB-EC"/>
</dbReference>
<keyword evidence="11" id="KW-0862">Zinc</keyword>
<dbReference type="EnsemblMetazoa" id="XM_022790071">
    <property type="protein sequence ID" value="XP_022645806"/>
    <property type="gene ID" value="LOC111243857"/>
</dbReference>
<dbReference type="Gene3D" id="3.30.40.10">
    <property type="entry name" value="Zinc/RING finger domain, C3HC4 (zinc finger)"/>
    <property type="match status" value="1"/>
</dbReference>
<keyword evidence="21" id="KW-1185">Reference proteome</keyword>
<evidence type="ECO:0000256" key="10">
    <source>
        <dbReference type="ARBA" id="ARBA00022786"/>
    </source>
</evidence>
<dbReference type="Proteomes" id="UP000594260">
    <property type="component" value="Unplaced"/>
</dbReference>
<evidence type="ECO:0000256" key="11">
    <source>
        <dbReference type="ARBA" id="ARBA00022833"/>
    </source>
</evidence>
<dbReference type="EC" id="2.3.2.31" evidence="4"/>
<dbReference type="GO" id="GO:0008270">
    <property type="term" value="F:zinc ion binding"/>
    <property type="evidence" value="ECO:0007669"/>
    <property type="project" value="UniProtKB-KW"/>
</dbReference>
<evidence type="ECO:0000256" key="15">
    <source>
        <dbReference type="ARBA" id="ARBA00044508"/>
    </source>
</evidence>
<evidence type="ECO:0000256" key="3">
    <source>
        <dbReference type="ARBA" id="ARBA00004906"/>
    </source>
</evidence>
<evidence type="ECO:0000256" key="16">
    <source>
        <dbReference type="PROSITE-ProRule" id="PRU00175"/>
    </source>
</evidence>
<dbReference type="SUPFAM" id="SSF54495">
    <property type="entry name" value="UBC-like"/>
    <property type="match status" value="1"/>
</dbReference>
<feature type="domain" description="RWD" evidence="18">
    <location>
        <begin position="20"/>
        <end position="148"/>
    </location>
</feature>
<dbReference type="RefSeq" id="XP_022645806.1">
    <property type="nucleotide sequence ID" value="XM_022790071.1"/>
</dbReference>
<evidence type="ECO:0000256" key="6">
    <source>
        <dbReference type="ARBA" id="ARBA00022692"/>
    </source>
</evidence>
<name>A0A7M7J2C6_VARDE</name>
<keyword evidence="13" id="KW-0472">Membrane</keyword>
<keyword evidence="6" id="KW-0812">Transmembrane</keyword>
<dbReference type="SMART" id="SM00647">
    <property type="entry name" value="IBR"/>
    <property type="match status" value="2"/>
</dbReference>
<dbReference type="Gene3D" id="1.20.120.1750">
    <property type="match status" value="1"/>
</dbReference>
<accession>A0A7M7J2C6</accession>
<keyword evidence="5" id="KW-0808">Transferase</keyword>
<dbReference type="InterPro" id="IPR016135">
    <property type="entry name" value="UBQ-conjugating_enzyme/RWD"/>
</dbReference>
<comment type="subcellular location">
    <subcellularLocation>
        <location evidence="2">Membrane</location>
        <topology evidence="2">Single-pass membrane protein</topology>
    </subcellularLocation>
</comment>
<reference evidence="20" key="1">
    <citation type="submission" date="2021-01" db="UniProtKB">
        <authorList>
            <consortium name="EnsemblMetazoa"/>
        </authorList>
    </citation>
    <scope>IDENTIFICATION</scope>
</reference>
<dbReference type="Gene3D" id="3.10.110.10">
    <property type="entry name" value="Ubiquitin Conjugating Enzyme"/>
    <property type="match status" value="1"/>
</dbReference>
<sequence>MNNTSLTSEQNAKCAAAQDLELEALESIYQAPMFKRDNFGTHLSGATIIIHTELPKLNIHVNISLPSSLGIEPETFQVEHLPPLQFDVVFPKDYPDYDKPRYILKCHWLSPGDLSRVCAKLDELWELNDGMSIVFIWVDFLEKELLTFLGMIEELNVLKLLMFQHRMGHPNISHKVWRPEFPGKERGRSRFDVRARTIYIPPKSFAAFIKEANQSRKRELFNKSYVTCSICYSCVCGKDMTMFKPCEHAFCNNCTQAQFCIQIRDGCPNGLLTCMEPSCTSEALSIDVKKLVGEDLFEKYDQLLLNRYLKSRADIISCPRELCEKPVIIEPDSAMATCSTCNLSFCLTCRRPSHGINPCETGNASQLAMKYLNATPEVRAALEKKFSKKYLTAIVNEYDSQNWIKENAKKCPRCQTIIQKSEGCNKMQCWKCSTRFCYLCGKSLEHLADPYLHFSDELNECNNRLFEGTDLDDFEDDDFEWLIEDGEDIEFMRI</sequence>
<evidence type="ECO:0000256" key="12">
    <source>
        <dbReference type="ARBA" id="ARBA00022989"/>
    </source>
</evidence>
<evidence type="ECO:0000313" key="21">
    <source>
        <dbReference type="Proteomes" id="UP000594260"/>
    </source>
</evidence>